<accession>C9Y3C1</accession>
<evidence type="ECO:0008006" key="4">
    <source>
        <dbReference type="Google" id="ProtNLM"/>
    </source>
</evidence>
<dbReference type="InterPro" id="IPR036937">
    <property type="entry name" value="Adhesion_dom_fimbrial_sf"/>
</dbReference>
<dbReference type="InterPro" id="IPR008966">
    <property type="entry name" value="Adhesion_dom_sf"/>
</dbReference>
<evidence type="ECO:0000256" key="1">
    <source>
        <dbReference type="SAM" id="SignalP"/>
    </source>
</evidence>
<proteinExistence type="predicted"/>
<keyword evidence="1" id="KW-0732">Signal</keyword>
<feature type="chain" id="PRO_5003005098" description="Fimbrial-type adhesion domain-containing protein" evidence="1">
    <location>
        <begin position="22"/>
        <end position="185"/>
    </location>
</feature>
<dbReference type="HOGENOM" id="CLU_124873_0_0_6"/>
<dbReference type="EMBL" id="FN543093">
    <property type="protein sequence ID" value="CBA34487.1"/>
    <property type="molecule type" value="Genomic_DNA"/>
</dbReference>
<dbReference type="GO" id="GO:0007155">
    <property type="term" value="P:cell adhesion"/>
    <property type="evidence" value="ECO:0007669"/>
    <property type="project" value="InterPro"/>
</dbReference>
<reference evidence="2 3" key="1">
    <citation type="journal article" date="2010" name="J. Bacteriol.">
        <title>Complete Genome Sequence of Cronobacter turicensis LMG 23827, a foodborne pathogen causing deaths in neonates.</title>
        <authorList>
            <person name="Stephan R."/>
            <person name="Lehner A."/>
            <person name="Tischler P."/>
            <person name="Rattei T."/>
        </authorList>
    </citation>
    <scope>NUCLEOTIDE SEQUENCE [LARGE SCALE GENOMIC DNA]</scope>
    <source>
        <strain evidence="3">DSM 18703 / CCUG 55852 / LMG 23827 / z3032</strain>
    </source>
</reference>
<reference evidence="3" key="2">
    <citation type="journal article" date="2011" name="J. Bacteriol.">
        <title>Complete genome sequence of Cronobacter turicensis LMG 23827, a food-borne pathogen causing deaths in neonates.</title>
        <authorList>
            <person name="Stephan R."/>
            <person name="Lehner A."/>
            <person name="Tischler P."/>
            <person name="Rattei T."/>
        </authorList>
    </citation>
    <scope>NUCLEOTIDE SEQUENCE [LARGE SCALE GENOMIC DNA]</scope>
    <source>
        <strain evidence="3">DSM 18703 / CCUG 55852 / LMG 23827 / z3032</strain>
    </source>
</reference>
<dbReference type="KEGG" id="ctu:CTU_41630"/>
<evidence type="ECO:0000313" key="2">
    <source>
        <dbReference type="EMBL" id="CBA34487.1"/>
    </source>
</evidence>
<gene>
    <name evidence="2" type="ordered locus">Ctu_41630</name>
</gene>
<dbReference type="SUPFAM" id="SSF49401">
    <property type="entry name" value="Bacterial adhesins"/>
    <property type="match status" value="1"/>
</dbReference>
<evidence type="ECO:0000313" key="3">
    <source>
        <dbReference type="Proteomes" id="UP000002069"/>
    </source>
</evidence>
<organism evidence="2 3">
    <name type="scientific">Cronobacter turicensis (strain DSM 18703 / CCUG 55852 / LMG 23827 / z3032)</name>
    <dbReference type="NCBI Taxonomy" id="693216"/>
    <lineage>
        <taxon>Bacteria</taxon>
        <taxon>Pseudomonadati</taxon>
        <taxon>Pseudomonadota</taxon>
        <taxon>Gammaproteobacteria</taxon>
        <taxon>Enterobacterales</taxon>
        <taxon>Enterobacteriaceae</taxon>
        <taxon>Cronobacter</taxon>
    </lineage>
</organism>
<feature type="signal peptide" evidence="1">
    <location>
        <begin position="1"/>
        <end position="21"/>
    </location>
</feature>
<dbReference type="GO" id="GO:0009289">
    <property type="term" value="C:pilus"/>
    <property type="evidence" value="ECO:0007669"/>
    <property type="project" value="InterPro"/>
</dbReference>
<protein>
    <recommendedName>
        <fullName evidence="4">Fimbrial-type adhesion domain-containing protein</fullName>
    </recommendedName>
</protein>
<keyword evidence="3" id="KW-1185">Reference proteome</keyword>
<dbReference type="Gene3D" id="2.60.40.1090">
    <property type="entry name" value="Fimbrial-type adhesion domain"/>
    <property type="match status" value="1"/>
</dbReference>
<name>C9Y3C1_CROTZ</name>
<dbReference type="AlphaFoldDB" id="C9Y3C1"/>
<dbReference type="Proteomes" id="UP000002069">
    <property type="component" value="Chromosome"/>
</dbReference>
<sequence length="185" mass="19174">MKKTILGSALCALMMMSAVHAESTDSLITSTDITIDGAISGGDGACTVTTNKSAISLLASKTNILSQSDHKTHTFAPLLSITLSGDDICNRRIEEGKIAVRFTGPVDSVEGTLLANVATGENAAKGVGVGIFMSNFARLDANMTGAVPVTSKPLPIDLQVVKLNGQDDITEGTVEASLVIEIVRL</sequence>